<dbReference type="InterPro" id="IPR005793">
    <property type="entry name" value="Formyl_trans_C"/>
</dbReference>
<dbReference type="GO" id="GO:0004479">
    <property type="term" value="F:methionyl-tRNA formyltransferase activity"/>
    <property type="evidence" value="ECO:0007669"/>
    <property type="project" value="TreeGrafter"/>
</dbReference>
<dbReference type="AlphaFoldDB" id="A0A099FHL9"/>
<dbReference type="Pfam" id="PF02911">
    <property type="entry name" value="Formyl_trans_C"/>
    <property type="match status" value="1"/>
</dbReference>
<dbReference type="EMBL" id="JRKS01000002">
    <property type="protein sequence ID" value="KGJ09527.1"/>
    <property type="molecule type" value="Genomic_DNA"/>
</dbReference>
<evidence type="ECO:0008006" key="5">
    <source>
        <dbReference type="Google" id="ProtNLM"/>
    </source>
</evidence>
<dbReference type="InterPro" id="IPR036477">
    <property type="entry name" value="Formyl_transf_N_sf"/>
</dbReference>
<dbReference type="SUPFAM" id="SSF50486">
    <property type="entry name" value="FMT C-terminal domain-like"/>
    <property type="match status" value="1"/>
</dbReference>
<evidence type="ECO:0000259" key="2">
    <source>
        <dbReference type="Pfam" id="PF02911"/>
    </source>
</evidence>
<sequence length="308" mass="32475">MRTVLIGAVEGSAVALRAMMDAGMPPALVVTLPLDRAAAHSDFADLGPLAGAAGARVLRVARSDDPALLAALRELAPDLVMAIGWSQLLGPELRAIPRLGVLGFHPAPLPRMRGRAVIPWQILTGQRQGGATLFWIGEGIDDGPIAAQAVFPIDPDEITARALYDRAVAEMAALLPPLLADLAAGRMPAAVQDHDQATMCARRRPQDGRIDWTAAGTRIERLVRAVGEPYPGATTTLADGTPVRVNRARLHPREGYFVGLPGQVQQVEDGVATVMCGDGACLDLLDWTTEGRITRHAMLGGGDDVPVG</sequence>
<reference evidence="3 4" key="2">
    <citation type="submission" date="2014-10" db="EMBL/GenBank/DDBJ databases">
        <title>Paracoccus sanguinis sp. nov., isolated from clinical specimens of New York State patients.</title>
        <authorList>
            <person name="Mingle L.A."/>
            <person name="Cole J.A."/>
            <person name="Lapierre P."/>
            <person name="Musser K.A."/>
        </authorList>
    </citation>
    <scope>NUCLEOTIDE SEQUENCE [LARGE SCALE GENOMIC DNA]</scope>
    <source>
        <strain evidence="3 4">HAMBI 3106</strain>
    </source>
</reference>
<dbReference type="InterPro" id="IPR002376">
    <property type="entry name" value="Formyl_transf_N"/>
</dbReference>
<dbReference type="STRING" id="690417.IC63_01845"/>
<organism evidence="3 4">
    <name type="scientific">Paracoccus sphaerophysae</name>
    <dbReference type="NCBI Taxonomy" id="690417"/>
    <lineage>
        <taxon>Bacteria</taxon>
        <taxon>Pseudomonadati</taxon>
        <taxon>Pseudomonadota</taxon>
        <taxon>Alphaproteobacteria</taxon>
        <taxon>Rhodobacterales</taxon>
        <taxon>Paracoccaceae</taxon>
        <taxon>Paracoccus</taxon>
    </lineage>
</organism>
<evidence type="ECO:0000259" key="1">
    <source>
        <dbReference type="Pfam" id="PF00551"/>
    </source>
</evidence>
<dbReference type="PANTHER" id="PTHR11138">
    <property type="entry name" value="METHIONYL-TRNA FORMYLTRANSFERASE"/>
    <property type="match status" value="1"/>
</dbReference>
<comment type="caution">
    <text evidence="3">The sequence shown here is derived from an EMBL/GenBank/DDBJ whole genome shotgun (WGS) entry which is preliminary data.</text>
</comment>
<dbReference type="Proteomes" id="UP000029917">
    <property type="component" value="Unassembled WGS sequence"/>
</dbReference>
<feature type="domain" description="Formyl transferase N-terminal" evidence="1">
    <location>
        <begin position="58"/>
        <end position="171"/>
    </location>
</feature>
<dbReference type="SUPFAM" id="SSF53328">
    <property type="entry name" value="Formyltransferase"/>
    <property type="match status" value="1"/>
</dbReference>
<feature type="domain" description="Formyl transferase C-terminal" evidence="2">
    <location>
        <begin position="205"/>
        <end position="280"/>
    </location>
</feature>
<evidence type="ECO:0000313" key="3">
    <source>
        <dbReference type="EMBL" id="KGJ09527.1"/>
    </source>
</evidence>
<evidence type="ECO:0000313" key="4">
    <source>
        <dbReference type="Proteomes" id="UP000029917"/>
    </source>
</evidence>
<reference evidence="3 4" key="1">
    <citation type="submission" date="2014-09" db="EMBL/GenBank/DDBJ databases">
        <authorList>
            <person name="McGinnis J.M."/>
            <person name="Wolfgang W.J."/>
        </authorList>
    </citation>
    <scope>NUCLEOTIDE SEQUENCE [LARGE SCALE GENOMIC DNA]</scope>
    <source>
        <strain evidence="3 4">HAMBI 3106</strain>
    </source>
</reference>
<dbReference type="RefSeq" id="WP_036716348.1">
    <property type="nucleotide sequence ID" value="NZ_JRKS01000002.1"/>
</dbReference>
<gene>
    <name evidence="3" type="ORF">IC63_01845</name>
</gene>
<dbReference type="PANTHER" id="PTHR11138:SF5">
    <property type="entry name" value="METHIONYL-TRNA FORMYLTRANSFERASE, MITOCHONDRIAL"/>
    <property type="match status" value="1"/>
</dbReference>
<proteinExistence type="predicted"/>
<protein>
    <recommendedName>
        <fullName evidence="5">Methionyl-tRNA formyltransferase</fullName>
    </recommendedName>
</protein>
<dbReference type="GO" id="GO:0005829">
    <property type="term" value="C:cytosol"/>
    <property type="evidence" value="ECO:0007669"/>
    <property type="project" value="TreeGrafter"/>
</dbReference>
<dbReference type="Pfam" id="PF00551">
    <property type="entry name" value="Formyl_trans_N"/>
    <property type="match status" value="1"/>
</dbReference>
<keyword evidence="4" id="KW-1185">Reference proteome</keyword>
<name>A0A099FHL9_9RHOB</name>
<dbReference type="Gene3D" id="3.40.50.12230">
    <property type="match status" value="1"/>
</dbReference>
<dbReference type="InterPro" id="IPR011034">
    <property type="entry name" value="Formyl_transferase-like_C_sf"/>
</dbReference>
<accession>A0A099FHL9</accession>
<dbReference type="OrthoDB" id="5355061at2"/>